<proteinExistence type="predicted"/>
<feature type="compositionally biased region" description="Basic and acidic residues" evidence="1">
    <location>
        <begin position="113"/>
        <end position="122"/>
    </location>
</feature>
<keyword evidence="2" id="KW-0472">Membrane</keyword>
<evidence type="ECO:0000313" key="3">
    <source>
        <dbReference type="EMBL" id="KAK4883954.1"/>
    </source>
</evidence>
<sequence length="139" mass="15606">MTDLKEECSGSPNYTIKIIVFVLVITLLQIAISLHSFSTIQDQTEIDIQRLLTYKKEVILETIQIHKTNKMLQNSYLFRKKRENEDDIKHICKTIESNCPIKGFPGIPGVRGLKGDPGDRGNHGSIGIPGERGPDSPFN</sequence>
<dbReference type="AlphaFoldDB" id="A0AAN7Q2R6"/>
<protein>
    <submittedName>
        <fullName evidence="3">Uncharacterized protein</fullName>
    </submittedName>
</protein>
<dbReference type="Proteomes" id="UP001353858">
    <property type="component" value="Unassembled WGS sequence"/>
</dbReference>
<keyword evidence="4" id="KW-1185">Reference proteome</keyword>
<name>A0AAN7Q2R6_9COLE</name>
<gene>
    <name evidence="3" type="ORF">RN001_000225</name>
</gene>
<dbReference type="EMBL" id="JARPUR010000001">
    <property type="protein sequence ID" value="KAK4883954.1"/>
    <property type="molecule type" value="Genomic_DNA"/>
</dbReference>
<comment type="caution">
    <text evidence="3">The sequence shown here is derived from an EMBL/GenBank/DDBJ whole genome shotgun (WGS) entry which is preliminary data.</text>
</comment>
<evidence type="ECO:0000313" key="4">
    <source>
        <dbReference type="Proteomes" id="UP001353858"/>
    </source>
</evidence>
<evidence type="ECO:0000256" key="1">
    <source>
        <dbReference type="SAM" id="MobiDB-lite"/>
    </source>
</evidence>
<keyword evidence="2" id="KW-0812">Transmembrane</keyword>
<feature type="transmembrane region" description="Helical" evidence="2">
    <location>
        <begin position="14"/>
        <end position="34"/>
    </location>
</feature>
<accession>A0AAN7Q2R6</accession>
<keyword evidence="2" id="KW-1133">Transmembrane helix</keyword>
<evidence type="ECO:0000256" key="2">
    <source>
        <dbReference type="SAM" id="Phobius"/>
    </source>
</evidence>
<reference evidence="4" key="1">
    <citation type="submission" date="2023-01" db="EMBL/GenBank/DDBJ databases">
        <title>Key to firefly adult light organ development and bioluminescence: homeobox transcription factors regulate luciferase expression and transportation to peroxisome.</title>
        <authorList>
            <person name="Fu X."/>
        </authorList>
    </citation>
    <scope>NUCLEOTIDE SEQUENCE [LARGE SCALE GENOMIC DNA]</scope>
</reference>
<organism evidence="3 4">
    <name type="scientific">Aquatica leii</name>
    <dbReference type="NCBI Taxonomy" id="1421715"/>
    <lineage>
        <taxon>Eukaryota</taxon>
        <taxon>Metazoa</taxon>
        <taxon>Ecdysozoa</taxon>
        <taxon>Arthropoda</taxon>
        <taxon>Hexapoda</taxon>
        <taxon>Insecta</taxon>
        <taxon>Pterygota</taxon>
        <taxon>Neoptera</taxon>
        <taxon>Endopterygota</taxon>
        <taxon>Coleoptera</taxon>
        <taxon>Polyphaga</taxon>
        <taxon>Elateriformia</taxon>
        <taxon>Elateroidea</taxon>
        <taxon>Lampyridae</taxon>
        <taxon>Luciolinae</taxon>
        <taxon>Aquatica</taxon>
    </lineage>
</organism>
<feature type="region of interest" description="Disordered" evidence="1">
    <location>
        <begin position="108"/>
        <end position="139"/>
    </location>
</feature>